<dbReference type="SUPFAM" id="SSF55120">
    <property type="entry name" value="Pseudouridine synthase"/>
    <property type="match status" value="1"/>
</dbReference>
<evidence type="ECO:0000256" key="1">
    <source>
        <dbReference type="ARBA" id="ARBA00008999"/>
    </source>
</evidence>
<sequence>MSVTVINCDKVFALSYIGGRMPVNTYRTSPSSMCRKLFDERKTLASLEWSDFDANEVVGMPKLPTVKLPIVEPHEQSGALLVVGEREIQDYRQHPLVCGEAFRPEDIRLEEVHYMESTSSGVCVLALNDECDKIPEILARSWVNSYRLEGVFGRETVKHKIKGRVTLKADYDQVTRHRLEKLLTRVQSEYRKAAFVAAEVDIQSEEAFELARKGLPRAKLAGAQIIYMCELKHFSLPYFALQVQAVGETDVFLRCFIHELGVSLGSTASCVRLIRRTFGPFHAGHALLEKQISLQNIVRNLELCRRIVKSLPEEDDVLQESSAYDETKCVVDGLDLQTNQDYDAMRPVWPRNYD</sequence>
<comment type="similarity">
    <text evidence="1">Belongs to the pseudouridine synthase TruB family.</text>
</comment>
<dbReference type="PANTHER" id="PTHR13195">
    <property type="entry name" value="PSEUDOURIDINE SYNTHASE-RELATED"/>
    <property type="match status" value="1"/>
</dbReference>
<comment type="caution">
    <text evidence="3">The sequence shown here is derived from an EMBL/GenBank/DDBJ whole genome shotgun (WGS) entry which is preliminary data.</text>
</comment>
<reference evidence="3" key="1">
    <citation type="submission" date="2023-07" db="EMBL/GenBank/DDBJ databases">
        <authorList>
            <consortium name="CYATHOMIX"/>
        </authorList>
    </citation>
    <scope>NUCLEOTIDE SEQUENCE</scope>
    <source>
        <strain evidence="3">N/A</strain>
    </source>
</reference>
<feature type="domain" description="Pseudouridine synthase II N-terminal" evidence="2">
    <location>
        <begin position="118"/>
        <end position="246"/>
    </location>
</feature>
<dbReference type="GO" id="GO:0001522">
    <property type="term" value="P:pseudouridine synthesis"/>
    <property type="evidence" value="ECO:0007669"/>
    <property type="project" value="InterPro"/>
</dbReference>
<protein>
    <recommendedName>
        <fullName evidence="2">Pseudouridine synthase II N-terminal domain-containing protein</fullName>
    </recommendedName>
</protein>
<dbReference type="Proteomes" id="UP001176961">
    <property type="component" value="Unassembled WGS sequence"/>
</dbReference>
<dbReference type="Gene3D" id="3.30.2350.10">
    <property type="entry name" value="Pseudouridine synthase"/>
    <property type="match status" value="1"/>
</dbReference>
<evidence type="ECO:0000313" key="3">
    <source>
        <dbReference type="EMBL" id="CAJ0588277.1"/>
    </source>
</evidence>
<dbReference type="GO" id="GO:0003723">
    <property type="term" value="F:RNA binding"/>
    <property type="evidence" value="ECO:0007669"/>
    <property type="project" value="InterPro"/>
</dbReference>
<organism evidence="3 4">
    <name type="scientific">Cylicocyclus nassatus</name>
    <name type="common">Nematode worm</name>
    <dbReference type="NCBI Taxonomy" id="53992"/>
    <lineage>
        <taxon>Eukaryota</taxon>
        <taxon>Metazoa</taxon>
        <taxon>Ecdysozoa</taxon>
        <taxon>Nematoda</taxon>
        <taxon>Chromadorea</taxon>
        <taxon>Rhabditida</taxon>
        <taxon>Rhabditina</taxon>
        <taxon>Rhabditomorpha</taxon>
        <taxon>Strongyloidea</taxon>
        <taxon>Strongylidae</taxon>
        <taxon>Cylicocyclus</taxon>
    </lineage>
</organism>
<dbReference type="GO" id="GO:0009982">
    <property type="term" value="F:pseudouridine synthase activity"/>
    <property type="evidence" value="ECO:0007669"/>
    <property type="project" value="InterPro"/>
</dbReference>
<dbReference type="PANTHER" id="PTHR13195:SF0">
    <property type="entry name" value="PSEUDOURIDYLATE SYNTHASE TRUB2, MITOCHONDRIAL"/>
    <property type="match status" value="1"/>
</dbReference>
<evidence type="ECO:0000259" key="2">
    <source>
        <dbReference type="Pfam" id="PF01509"/>
    </source>
</evidence>
<dbReference type="InterPro" id="IPR002501">
    <property type="entry name" value="PsdUridine_synth_N"/>
</dbReference>
<dbReference type="EMBL" id="CATQJL010000001">
    <property type="protein sequence ID" value="CAJ0588277.1"/>
    <property type="molecule type" value="Genomic_DNA"/>
</dbReference>
<proteinExistence type="inferred from homology"/>
<dbReference type="Pfam" id="PF01509">
    <property type="entry name" value="TruB_N"/>
    <property type="match status" value="1"/>
</dbReference>
<keyword evidence="4" id="KW-1185">Reference proteome</keyword>
<accession>A0AA36GC20</accession>
<gene>
    <name evidence="3" type="ORF">CYNAS_LOCUS260</name>
</gene>
<dbReference type="AlphaFoldDB" id="A0AA36GC20"/>
<dbReference type="GO" id="GO:0006396">
    <property type="term" value="P:RNA processing"/>
    <property type="evidence" value="ECO:0007669"/>
    <property type="project" value="InterPro"/>
</dbReference>
<name>A0AA36GC20_CYLNA</name>
<dbReference type="InterPro" id="IPR039048">
    <property type="entry name" value="Trub2"/>
</dbReference>
<dbReference type="InterPro" id="IPR020103">
    <property type="entry name" value="PsdUridine_synth_cat_dom_sf"/>
</dbReference>
<evidence type="ECO:0000313" key="4">
    <source>
        <dbReference type="Proteomes" id="UP001176961"/>
    </source>
</evidence>